<dbReference type="InterPro" id="IPR027417">
    <property type="entry name" value="P-loop_NTPase"/>
</dbReference>
<evidence type="ECO:0000313" key="6">
    <source>
        <dbReference type="Proteomes" id="UP000245412"/>
    </source>
</evidence>
<keyword evidence="6" id="KW-1185">Reference proteome</keyword>
<reference evidence="5 6" key="1">
    <citation type="submission" date="2018-05" db="EMBL/GenBank/DDBJ databases">
        <authorList>
            <person name="Goeker M."/>
            <person name="Huntemann M."/>
            <person name="Clum A."/>
            <person name="Pillay M."/>
            <person name="Palaniappan K."/>
            <person name="Varghese N."/>
            <person name="Mikhailova N."/>
            <person name="Stamatis D."/>
            <person name="Reddy T."/>
            <person name="Daum C."/>
            <person name="Shapiro N."/>
            <person name="Ivanova N."/>
            <person name="Kyrpides N."/>
            <person name="Woyke T."/>
        </authorList>
    </citation>
    <scope>NUCLEOTIDE SEQUENCE [LARGE SCALE GENOMIC DNA]</scope>
    <source>
        <strain evidence="5 6">DSM 26524</strain>
    </source>
</reference>
<dbReference type="PROSITE" id="PS00211">
    <property type="entry name" value="ABC_TRANSPORTER_1"/>
    <property type="match status" value="1"/>
</dbReference>
<dbReference type="GO" id="GO:0005524">
    <property type="term" value="F:ATP binding"/>
    <property type="evidence" value="ECO:0007669"/>
    <property type="project" value="UniProtKB-KW"/>
</dbReference>
<name>A0AB73T870_9FIRM</name>
<accession>A0AB73T870</accession>
<dbReference type="InterPro" id="IPR017871">
    <property type="entry name" value="ABC_transporter-like_CS"/>
</dbReference>
<dbReference type="GO" id="GO:0016887">
    <property type="term" value="F:ATP hydrolysis activity"/>
    <property type="evidence" value="ECO:0007669"/>
    <property type="project" value="InterPro"/>
</dbReference>
<sequence length="251" mass="28574">MELLKVEGLSKSYPAFTLKNVSFSLKEGRIMGFIGKNGAGKSTTLKSMLGMVHPDSGAISMFGRDFREEEGYCKQNMGIVLGGIDFYMKKKLKVITGVTKKFYPGWDEGNYEKYMRIFELDENKRVEELSAGMRVKYLLALALSHHARLLVLDEPTSGLDPVSRDELLTIFEKLVKDGKRSILFSTHITSDLEKCADDITYIKDGEIVKCSGKKEFLDSFQSLREPDEKELSLEEIMVKMERKNYDEEFAL</sequence>
<comment type="caution">
    <text evidence="5">The sequence shown here is derived from an EMBL/GenBank/DDBJ whole genome shotgun (WGS) entry which is preliminary data.</text>
</comment>
<dbReference type="CDD" id="cd03230">
    <property type="entry name" value="ABC_DR_subfamily_A"/>
    <property type="match status" value="1"/>
</dbReference>
<evidence type="ECO:0000313" key="5">
    <source>
        <dbReference type="EMBL" id="PWJ78017.1"/>
    </source>
</evidence>
<dbReference type="SMART" id="SM00382">
    <property type="entry name" value="AAA"/>
    <property type="match status" value="1"/>
</dbReference>
<protein>
    <submittedName>
        <fullName evidence="5">ABC-2 type transport system ATP-binding protein</fullName>
    </submittedName>
</protein>
<dbReference type="InterPro" id="IPR003593">
    <property type="entry name" value="AAA+_ATPase"/>
</dbReference>
<dbReference type="AlphaFoldDB" id="A0AB73T870"/>
<dbReference type="RefSeq" id="WP_109624966.1">
    <property type="nucleotide sequence ID" value="NZ_JANKBI010000012.1"/>
</dbReference>
<proteinExistence type="predicted"/>
<evidence type="ECO:0000259" key="4">
    <source>
        <dbReference type="PROSITE" id="PS50893"/>
    </source>
</evidence>
<keyword evidence="3 5" id="KW-0067">ATP-binding</keyword>
<dbReference type="Gene3D" id="3.40.50.300">
    <property type="entry name" value="P-loop containing nucleotide triphosphate hydrolases"/>
    <property type="match status" value="1"/>
</dbReference>
<dbReference type="SUPFAM" id="SSF52540">
    <property type="entry name" value="P-loop containing nucleoside triphosphate hydrolases"/>
    <property type="match status" value="1"/>
</dbReference>
<dbReference type="Pfam" id="PF00005">
    <property type="entry name" value="ABC_tran"/>
    <property type="match status" value="1"/>
</dbReference>
<evidence type="ECO:0000256" key="2">
    <source>
        <dbReference type="ARBA" id="ARBA00022741"/>
    </source>
</evidence>
<evidence type="ECO:0000256" key="1">
    <source>
        <dbReference type="ARBA" id="ARBA00022448"/>
    </source>
</evidence>
<evidence type="ECO:0000256" key="3">
    <source>
        <dbReference type="ARBA" id="ARBA00022840"/>
    </source>
</evidence>
<keyword evidence="2" id="KW-0547">Nucleotide-binding</keyword>
<dbReference type="InterPro" id="IPR003439">
    <property type="entry name" value="ABC_transporter-like_ATP-bd"/>
</dbReference>
<gene>
    <name evidence="5" type="ORF">C7383_102150</name>
</gene>
<keyword evidence="1" id="KW-0813">Transport</keyword>
<dbReference type="Proteomes" id="UP000245412">
    <property type="component" value="Unassembled WGS sequence"/>
</dbReference>
<dbReference type="InterPro" id="IPR051782">
    <property type="entry name" value="ABC_Transporter_VariousFunc"/>
</dbReference>
<dbReference type="PANTHER" id="PTHR42939:SF3">
    <property type="entry name" value="ABC TRANSPORTER ATP-BINDING COMPONENT"/>
    <property type="match status" value="1"/>
</dbReference>
<dbReference type="PANTHER" id="PTHR42939">
    <property type="entry name" value="ABC TRANSPORTER ATP-BINDING PROTEIN ALBC-RELATED"/>
    <property type="match status" value="1"/>
</dbReference>
<feature type="domain" description="ABC transporter" evidence="4">
    <location>
        <begin position="1"/>
        <end position="229"/>
    </location>
</feature>
<organism evidence="5 6">
    <name type="scientific">Murimonas intestini</name>
    <dbReference type="NCBI Taxonomy" id="1337051"/>
    <lineage>
        <taxon>Bacteria</taxon>
        <taxon>Bacillati</taxon>
        <taxon>Bacillota</taxon>
        <taxon>Clostridia</taxon>
        <taxon>Lachnospirales</taxon>
        <taxon>Lachnospiraceae</taxon>
        <taxon>Murimonas</taxon>
    </lineage>
</organism>
<dbReference type="PROSITE" id="PS50893">
    <property type="entry name" value="ABC_TRANSPORTER_2"/>
    <property type="match status" value="1"/>
</dbReference>
<dbReference type="EMBL" id="QGGY01000002">
    <property type="protein sequence ID" value="PWJ78017.1"/>
    <property type="molecule type" value="Genomic_DNA"/>
</dbReference>